<dbReference type="RefSeq" id="WP_135087252.1">
    <property type="nucleotide sequence ID" value="NZ_SPDV01000021.1"/>
</dbReference>
<dbReference type="HAMAP" id="MF_01925">
    <property type="entry name" value="P5C_reductase"/>
    <property type="match status" value="1"/>
</dbReference>
<evidence type="ECO:0000259" key="7">
    <source>
        <dbReference type="Pfam" id="PF14748"/>
    </source>
</evidence>
<keyword evidence="4" id="KW-0028">Amino-acid biosynthesis</keyword>
<dbReference type="EC" id="1.5.1.2" evidence="4"/>
<accession>A0A4Y8ZRS8</accession>
<dbReference type="PANTHER" id="PTHR11645">
    <property type="entry name" value="PYRROLINE-5-CARBOXYLATE REDUCTASE"/>
    <property type="match status" value="1"/>
</dbReference>
<proteinExistence type="inferred from homology"/>
<feature type="domain" description="Pyrroline-5-carboxylate reductase dimerisation" evidence="7">
    <location>
        <begin position="159"/>
        <end position="264"/>
    </location>
</feature>
<dbReference type="GO" id="GO:0005737">
    <property type="term" value="C:cytoplasm"/>
    <property type="evidence" value="ECO:0007669"/>
    <property type="project" value="UniProtKB-SubCell"/>
</dbReference>
<dbReference type="InterPro" id="IPR036291">
    <property type="entry name" value="NAD(P)-bd_dom_sf"/>
</dbReference>
<keyword evidence="3 4" id="KW-0560">Oxidoreductase</keyword>
<feature type="domain" description="Pyrroline-5-carboxylate reductase catalytic N-terminal" evidence="6">
    <location>
        <begin position="9"/>
        <end position="96"/>
    </location>
</feature>
<organism evidence="8 9">
    <name type="scientific">Sphingomonas parva</name>
    <dbReference type="NCBI Taxonomy" id="2555898"/>
    <lineage>
        <taxon>Bacteria</taxon>
        <taxon>Pseudomonadati</taxon>
        <taxon>Pseudomonadota</taxon>
        <taxon>Alphaproteobacteria</taxon>
        <taxon>Sphingomonadales</taxon>
        <taxon>Sphingomonadaceae</taxon>
        <taxon>Sphingomonas</taxon>
    </lineage>
</organism>
<dbReference type="AlphaFoldDB" id="A0A4Y8ZRS8"/>
<evidence type="ECO:0000256" key="4">
    <source>
        <dbReference type="HAMAP-Rule" id="MF_01925"/>
    </source>
</evidence>
<sequence length="271" mass="27868">MTDLFEGPIWLIGCGNMAGAMLEGWLRAGADPRQFTVVRPSGRPVAGGVRVLTAFPEDEVPALVLLGVKPQKLDEVAPALASVLDPATIFVSILAGVELAALRGRFPAVRNVAKAMPNLPVALGKGVVELCTDADGAAARGVVERLMAALGETIWFDDESLFNVASALTAAAPAFLFRFLDALAAAAAELGLPPDQAARLAARMAEGAAALAATSDATPQELARRVASPGGTTEAGLNVLDAEDGLRPLILRTLAASRRRGEEMAAAARGG</sequence>
<evidence type="ECO:0000256" key="3">
    <source>
        <dbReference type="ARBA" id="ARBA00023002"/>
    </source>
</evidence>
<comment type="subcellular location">
    <subcellularLocation>
        <location evidence="4">Cytoplasm</location>
    </subcellularLocation>
</comment>
<comment type="caution">
    <text evidence="8">The sequence shown here is derived from an EMBL/GenBank/DDBJ whole genome shotgun (WGS) entry which is preliminary data.</text>
</comment>
<evidence type="ECO:0000256" key="2">
    <source>
        <dbReference type="ARBA" id="ARBA00022857"/>
    </source>
</evidence>
<evidence type="ECO:0000256" key="5">
    <source>
        <dbReference type="PIRSR" id="PIRSR000193-1"/>
    </source>
</evidence>
<dbReference type="InterPro" id="IPR053790">
    <property type="entry name" value="P5CR-like_CS"/>
</dbReference>
<evidence type="ECO:0000313" key="9">
    <source>
        <dbReference type="Proteomes" id="UP000298213"/>
    </source>
</evidence>
<dbReference type="InterPro" id="IPR000304">
    <property type="entry name" value="Pyrroline-COOH_reductase"/>
</dbReference>
<dbReference type="UniPathway" id="UPA00098">
    <property type="reaction ID" value="UER00361"/>
</dbReference>
<evidence type="ECO:0000259" key="6">
    <source>
        <dbReference type="Pfam" id="PF03807"/>
    </source>
</evidence>
<dbReference type="Gene3D" id="1.10.3730.10">
    <property type="entry name" value="ProC C-terminal domain-like"/>
    <property type="match status" value="1"/>
</dbReference>
<comment type="function">
    <text evidence="4">Catalyzes the reduction of 1-pyrroline-5-carboxylate (PCA) to L-proline.</text>
</comment>
<comment type="catalytic activity">
    <reaction evidence="4">
        <text>L-proline + NAD(+) = (S)-1-pyrroline-5-carboxylate + NADH + 2 H(+)</text>
        <dbReference type="Rhea" id="RHEA:14105"/>
        <dbReference type="ChEBI" id="CHEBI:15378"/>
        <dbReference type="ChEBI" id="CHEBI:17388"/>
        <dbReference type="ChEBI" id="CHEBI:57540"/>
        <dbReference type="ChEBI" id="CHEBI:57945"/>
        <dbReference type="ChEBI" id="CHEBI:60039"/>
        <dbReference type="EC" id="1.5.1.2"/>
    </reaction>
</comment>
<dbReference type="PROSITE" id="PS00521">
    <property type="entry name" value="P5CR"/>
    <property type="match status" value="1"/>
</dbReference>
<comment type="catalytic activity">
    <reaction evidence="4">
        <text>L-proline + NADP(+) = (S)-1-pyrroline-5-carboxylate + NADPH + 2 H(+)</text>
        <dbReference type="Rhea" id="RHEA:14109"/>
        <dbReference type="ChEBI" id="CHEBI:15378"/>
        <dbReference type="ChEBI" id="CHEBI:17388"/>
        <dbReference type="ChEBI" id="CHEBI:57783"/>
        <dbReference type="ChEBI" id="CHEBI:58349"/>
        <dbReference type="ChEBI" id="CHEBI:60039"/>
        <dbReference type="EC" id="1.5.1.2"/>
    </reaction>
</comment>
<comment type="pathway">
    <text evidence="4">Amino-acid biosynthesis; L-proline biosynthesis; L-proline from L-glutamate 5-semialdehyde: step 1/1.</text>
</comment>
<dbReference type="GO" id="GO:0004735">
    <property type="term" value="F:pyrroline-5-carboxylate reductase activity"/>
    <property type="evidence" value="ECO:0007669"/>
    <property type="project" value="UniProtKB-UniRule"/>
</dbReference>
<dbReference type="Pfam" id="PF14748">
    <property type="entry name" value="P5CR_dimer"/>
    <property type="match status" value="1"/>
</dbReference>
<dbReference type="PIRSF" id="PIRSF000193">
    <property type="entry name" value="Pyrrol-5-carb_rd"/>
    <property type="match status" value="1"/>
</dbReference>
<name>A0A4Y8ZRS8_9SPHN</name>
<dbReference type="Pfam" id="PF03807">
    <property type="entry name" value="F420_oxidored"/>
    <property type="match status" value="1"/>
</dbReference>
<comment type="similarity">
    <text evidence="1 4">Belongs to the pyrroline-5-carboxylate reductase family.</text>
</comment>
<gene>
    <name evidence="4" type="primary">proC</name>
    <name evidence="8" type="ORF">E2493_12465</name>
</gene>
<dbReference type="Proteomes" id="UP000298213">
    <property type="component" value="Unassembled WGS sequence"/>
</dbReference>
<dbReference type="GO" id="GO:0055129">
    <property type="term" value="P:L-proline biosynthetic process"/>
    <property type="evidence" value="ECO:0007669"/>
    <property type="project" value="UniProtKB-UniRule"/>
</dbReference>
<reference evidence="8 9" key="1">
    <citation type="submission" date="2019-03" db="EMBL/GenBank/DDBJ databases">
        <title>Genome sequence of Sphingomonas sp. 17J27-24.</title>
        <authorList>
            <person name="Kim M."/>
            <person name="Maeng S."/>
            <person name="Sathiyaraj S."/>
        </authorList>
    </citation>
    <scope>NUCLEOTIDE SEQUENCE [LARGE SCALE GENOMIC DNA]</scope>
    <source>
        <strain evidence="8 9">17J27-24</strain>
    </source>
</reference>
<dbReference type="SUPFAM" id="SSF48179">
    <property type="entry name" value="6-phosphogluconate dehydrogenase C-terminal domain-like"/>
    <property type="match status" value="1"/>
</dbReference>
<keyword evidence="2 4" id="KW-0521">NADP</keyword>
<evidence type="ECO:0000256" key="1">
    <source>
        <dbReference type="ARBA" id="ARBA00005525"/>
    </source>
</evidence>
<dbReference type="EMBL" id="SPDV01000021">
    <property type="protein sequence ID" value="TFI58002.1"/>
    <property type="molecule type" value="Genomic_DNA"/>
</dbReference>
<protein>
    <recommendedName>
        <fullName evidence="4">Pyrroline-5-carboxylate reductase</fullName>
        <shortName evidence="4">P5C reductase</shortName>
        <shortName evidence="4">P5CR</shortName>
        <ecNumber evidence="4">1.5.1.2</ecNumber>
    </recommendedName>
    <alternativeName>
        <fullName evidence="4">PCA reductase</fullName>
    </alternativeName>
</protein>
<keyword evidence="4" id="KW-0963">Cytoplasm</keyword>
<dbReference type="Gene3D" id="3.40.50.720">
    <property type="entry name" value="NAD(P)-binding Rossmann-like Domain"/>
    <property type="match status" value="1"/>
</dbReference>
<evidence type="ECO:0000313" key="8">
    <source>
        <dbReference type="EMBL" id="TFI58002.1"/>
    </source>
</evidence>
<keyword evidence="4" id="KW-0641">Proline biosynthesis</keyword>
<dbReference type="SUPFAM" id="SSF51735">
    <property type="entry name" value="NAD(P)-binding Rossmann-fold domains"/>
    <property type="match status" value="1"/>
</dbReference>
<dbReference type="InterPro" id="IPR008927">
    <property type="entry name" value="6-PGluconate_DH-like_C_sf"/>
</dbReference>
<dbReference type="InterPro" id="IPR029036">
    <property type="entry name" value="P5CR_dimer"/>
</dbReference>
<dbReference type="OrthoDB" id="9805754at2"/>
<keyword evidence="9" id="KW-1185">Reference proteome</keyword>
<dbReference type="InterPro" id="IPR028939">
    <property type="entry name" value="P5C_Rdtase_cat_N"/>
</dbReference>
<dbReference type="PANTHER" id="PTHR11645:SF0">
    <property type="entry name" value="PYRROLINE-5-CARBOXYLATE REDUCTASE 3"/>
    <property type="match status" value="1"/>
</dbReference>
<feature type="binding site" evidence="5">
    <location>
        <begin position="12"/>
        <end position="17"/>
    </location>
    <ligand>
        <name>NADP(+)</name>
        <dbReference type="ChEBI" id="CHEBI:58349"/>
    </ligand>
</feature>